<evidence type="ECO:0000313" key="1">
    <source>
        <dbReference type="EMBL" id="BAW80522.1"/>
    </source>
</evidence>
<dbReference type="NCBIfam" id="TIGR03481">
    <property type="entry name" value="HpnM"/>
    <property type="match status" value="1"/>
</dbReference>
<proteinExistence type="predicted"/>
<dbReference type="Pfam" id="PF05494">
    <property type="entry name" value="MlaC"/>
    <property type="match status" value="1"/>
</dbReference>
<dbReference type="Gene3D" id="3.10.450.710">
    <property type="entry name" value="Tgt2/MlaC"/>
    <property type="match status" value="1"/>
</dbReference>
<keyword evidence="2" id="KW-1185">Reference proteome</keyword>
<organism evidence="1 2">
    <name type="scientific">Candidatus Nitrosoglobus terrae</name>
    <dbReference type="NCBI Taxonomy" id="1630141"/>
    <lineage>
        <taxon>Bacteria</taxon>
        <taxon>Pseudomonadati</taxon>
        <taxon>Pseudomonadota</taxon>
        <taxon>Gammaproteobacteria</taxon>
        <taxon>Chromatiales</taxon>
        <taxon>Chromatiaceae</taxon>
        <taxon>Candidatus Nitrosoglobus</taxon>
    </lineage>
</organism>
<dbReference type="Proteomes" id="UP000243679">
    <property type="component" value="Chromosome"/>
</dbReference>
<name>A0A1Q2SN27_9GAMM</name>
<dbReference type="EMBL" id="AP014836">
    <property type="protein sequence ID" value="BAW80522.1"/>
    <property type="molecule type" value="Genomic_DNA"/>
</dbReference>
<dbReference type="PANTHER" id="PTHR36573:SF1">
    <property type="entry name" value="INTERMEMBRANE PHOSPHOLIPID TRANSPORT SYSTEM BINDING PROTEIN MLAC"/>
    <property type="match status" value="1"/>
</dbReference>
<dbReference type="InterPro" id="IPR008869">
    <property type="entry name" value="MlaC/ttg2D"/>
</dbReference>
<gene>
    <name evidence="1" type="ORF">TAO_1152</name>
</gene>
<dbReference type="PANTHER" id="PTHR36573">
    <property type="entry name" value="INTERMEMBRANE PHOSPHOLIPID TRANSPORT SYSTEM BINDING PROTEIN MLAC"/>
    <property type="match status" value="1"/>
</dbReference>
<accession>A0A1Q2SN27</accession>
<reference evidence="1 2" key="1">
    <citation type="journal article" date="2017" name="ISME J.">
        <title>An acid-tolerant ammonia-oxidizing ?-proteobacterium from soil.</title>
        <authorList>
            <person name="Hayatsu M."/>
            <person name="Tago K."/>
            <person name="Uchiyama I."/>
            <person name="Toyoda A."/>
            <person name="Wang Y."/>
            <person name="Shimomura Y."/>
            <person name="Okubo T."/>
            <person name="Kurisu F."/>
            <person name="Hirono Y."/>
            <person name="Nonaka K."/>
            <person name="Akiyama H."/>
            <person name="Itoh T."/>
            <person name="Takami H."/>
        </authorList>
    </citation>
    <scope>NUCLEOTIDE SEQUENCE [LARGE SCALE GENOMIC DNA]</scope>
    <source>
        <strain evidence="1 2">TAO100</strain>
    </source>
</reference>
<dbReference type="InterPro" id="IPR017842">
    <property type="entry name" value="Hopanoid_biosyn-assoc_HpnM"/>
</dbReference>
<sequence>MKKSKELGFEGRYQQLLPVITQEFDLPFIARYTLSSSWKNLNHEQREQFIKTFQELSITDYASHFSDYSGQRFSIEEESPLLRGGMRVQSKLIDSSGSSVIFNYTLRKSNNQWRIVNVVADGVSDLAVKRAEYHQLIKAEGFDGLLAKLKEKIARHQN</sequence>
<dbReference type="KEGG" id="ntt:TAO_1152"/>
<evidence type="ECO:0000313" key="2">
    <source>
        <dbReference type="Proteomes" id="UP000243679"/>
    </source>
</evidence>
<dbReference type="InterPro" id="IPR042245">
    <property type="entry name" value="Tgt2/MlaC_sf"/>
</dbReference>
<dbReference type="AlphaFoldDB" id="A0A1Q2SN27"/>
<protein>
    <submittedName>
        <fullName evidence="1">Hopanoid biosynthesis associated membrane protein HpnM</fullName>
    </submittedName>
</protein>